<dbReference type="EMBL" id="VVXK01000001">
    <property type="protein sequence ID" value="KAA2371941.1"/>
    <property type="molecule type" value="Genomic_DNA"/>
</dbReference>
<dbReference type="Pfam" id="PF04230">
    <property type="entry name" value="PS_pyruv_trans"/>
    <property type="match status" value="1"/>
</dbReference>
<sequence>MYPSLVISILKMVREARKVIIDPEKVRLFDEFVKTNINQILYSPNKIERVATSNAYRKFICGSDQVWATTTLYPDPMMYLRFAPRNKRVAYAPSLGRDYIPNYNQKTIKTYINDIDCVSVREDTGKKLVKELTGRDIPVVADPTLLIRSSEWDTLKTPVTLPEHYALCYFLDEPSDCVKTAICNYIKETKKKVVILGHVENIDLPAKDIIHPSAGPGEFLTITSNAEMVITDSYHGMLFAINYHKKFWSVERAYTQYDQSSRQLTVLTRLGIEERYVKSDFNFTDEEIDYNRVQAKIDDFVSYSMTYLKTSLEK</sequence>
<keyword evidence="2" id="KW-0808">Transferase</keyword>
<organism evidence="2 3">
    <name type="scientific">Alistipes shahii</name>
    <dbReference type="NCBI Taxonomy" id="328814"/>
    <lineage>
        <taxon>Bacteria</taxon>
        <taxon>Pseudomonadati</taxon>
        <taxon>Bacteroidota</taxon>
        <taxon>Bacteroidia</taxon>
        <taxon>Bacteroidales</taxon>
        <taxon>Rikenellaceae</taxon>
        <taxon>Alistipes</taxon>
    </lineage>
</organism>
<evidence type="ECO:0000313" key="3">
    <source>
        <dbReference type="Proteomes" id="UP000323567"/>
    </source>
</evidence>
<reference evidence="2 3" key="1">
    <citation type="journal article" date="2019" name="Nat. Med.">
        <title>A library of human gut bacterial isolates paired with longitudinal multiomics data enables mechanistic microbiome research.</title>
        <authorList>
            <person name="Poyet M."/>
            <person name="Groussin M."/>
            <person name="Gibbons S.M."/>
            <person name="Avila-Pacheco J."/>
            <person name="Jiang X."/>
            <person name="Kearney S.M."/>
            <person name="Perrotta A.R."/>
            <person name="Berdy B."/>
            <person name="Zhao S."/>
            <person name="Lieberman T.D."/>
            <person name="Swanson P.K."/>
            <person name="Smith M."/>
            <person name="Roesemann S."/>
            <person name="Alexander J.E."/>
            <person name="Rich S.A."/>
            <person name="Livny J."/>
            <person name="Vlamakis H."/>
            <person name="Clish C."/>
            <person name="Bullock K."/>
            <person name="Deik A."/>
            <person name="Scott J."/>
            <person name="Pierce K.A."/>
            <person name="Xavier R.J."/>
            <person name="Alm E.J."/>
        </authorList>
    </citation>
    <scope>NUCLEOTIDE SEQUENCE [LARGE SCALE GENOMIC DNA]</scope>
    <source>
        <strain evidence="2 3">BIOML-A2</strain>
    </source>
</reference>
<feature type="domain" description="Polysaccharide pyruvyl transferase" evidence="1">
    <location>
        <begin position="43"/>
        <end position="251"/>
    </location>
</feature>
<comment type="caution">
    <text evidence="2">The sequence shown here is derived from an EMBL/GenBank/DDBJ whole genome shotgun (WGS) entry which is preliminary data.</text>
</comment>
<dbReference type="InterPro" id="IPR007345">
    <property type="entry name" value="Polysacch_pyruvyl_Trfase"/>
</dbReference>
<gene>
    <name evidence="2" type="ORF">F2Y13_00275</name>
</gene>
<evidence type="ECO:0000259" key="1">
    <source>
        <dbReference type="Pfam" id="PF04230"/>
    </source>
</evidence>
<proteinExistence type="predicted"/>
<dbReference type="AlphaFoldDB" id="A0A5B3GEH7"/>
<dbReference type="GO" id="GO:0016740">
    <property type="term" value="F:transferase activity"/>
    <property type="evidence" value="ECO:0007669"/>
    <property type="project" value="UniProtKB-KW"/>
</dbReference>
<dbReference type="Proteomes" id="UP000323567">
    <property type="component" value="Unassembled WGS sequence"/>
</dbReference>
<dbReference type="RefSeq" id="WP_204848042.1">
    <property type="nucleotide sequence ID" value="NZ_VVXK01000001.1"/>
</dbReference>
<accession>A0A5B3GEH7</accession>
<protein>
    <submittedName>
        <fullName evidence="2">Polysaccharide pyruvyl transferase family protein</fullName>
    </submittedName>
</protein>
<name>A0A5B3GEH7_9BACT</name>
<evidence type="ECO:0000313" key="2">
    <source>
        <dbReference type="EMBL" id="KAA2371941.1"/>
    </source>
</evidence>